<reference evidence="2 3" key="1">
    <citation type="submission" date="2020-07" db="EMBL/GenBank/DDBJ databases">
        <title>Genomic Encyclopedia of Type Strains, Phase IV (KMG-IV): sequencing the most valuable type-strain genomes for metagenomic binning, comparative biology and taxonomic classification.</title>
        <authorList>
            <person name="Goeker M."/>
        </authorList>
    </citation>
    <scope>NUCLEOTIDE SEQUENCE [LARGE SCALE GENOMIC DNA]</scope>
    <source>
        <strain evidence="2 3">DSM 45533</strain>
    </source>
</reference>
<dbReference type="Gene3D" id="3.40.50.300">
    <property type="entry name" value="P-loop containing nucleotide triphosphate hydrolases"/>
    <property type="match status" value="1"/>
</dbReference>
<dbReference type="InterPro" id="IPR027417">
    <property type="entry name" value="P-loop_NTPase"/>
</dbReference>
<protein>
    <submittedName>
        <fullName evidence="2">Cdc6-like AAA superfamily ATPase</fullName>
    </submittedName>
</protein>
<organism evidence="2 3">
    <name type="scientific">Nonomuraea soli</name>
    <dbReference type="NCBI Taxonomy" id="1032476"/>
    <lineage>
        <taxon>Bacteria</taxon>
        <taxon>Bacillati</taxon>
        <taxon>Actinomycetota</taxon>
        <taxon>Actinomycetes</taxon>
        <taxon>Streptosporangiales</taxon>
        <taxon>Streptosporangiaceae</taxon>
        <taxon>Nonomuraea</taxon>
    </lineage>
</organism>
<accession>A0A7W0HW18</accession>
<dbReference type="SUPFAM" id="SSF52540">
    <property type="entry name" value="P-loop containing nucleoside triphosphate hydrolases"/>
    <property type="match status" value="1"/>
</dbReference>
<name>A0A7W0HW18_9ACTN</name>
<evidence type="ECO:0000313" key="2">
    <source>
        <dbReference type="EMBL" id="MBA2897804.1"/>
    </source>
</evidence>
<keyword evidence="3" id="KW-1185">Reference proteome</keyword>
<comment type="caution">
    <text evidence="2">The sequence shown here is derived from an EMBL/GenBank/DDBJ whole genome shotgun (WGS) entry which is preliminary data.</text>
</comment>
<sequence length="127" mass="14003">MHDDPYPDEQNTDLILERPDGGNYQFLGLQGANLVATDAVLVTKENLDITISQRGMMCLHGESGVGKTLAVKAGLRHRLSIETLHIEFRSHPTPRDIRGNLFRALGFSGNSPKHPLEYDQLLKAALG</sequence>
<dbReference type="EMBL" id="JACDUR010000013">
    <property type="protein sequence ID" value="MBA2897804.1"/>
    <property type="molecule type" value="Genomic_DNA"/>
</dbReference>
<dbReference type="RefSeq" id="WP_181616476.1">
    <property type="nucleotide sequence ID" value="NZ_BAABAM010000015.1"/>
</dbReference>
<gene>
    <name evidence="2" type="ORF">HNR30_009210</name>
</gene>
<dbReference type="InterPro" id="IPR049945">
    <property type="entry name" value="AAA_22"/>
</dbReference>
<feature type="domain" description="ORC1/DEAH AAA+ ATPase" evidence="1">
    <location>
        <begin position="52"/>
        <end position="114"/>
    </location>
</feature>
<evidence type="ECO:0000259" key="1">
    <source>
        <dbReference type="Pfam" id="PF13401"/>
    </source>
</evidence>
<dbReference type="GO" id="GO:0016887">
    <property type="term" value="F:ATP hydrolysis activity"/>
    <property type="evidence" value="ECO:0007669"/>
    <property type="project" value="InterPro"/>
</dbReference>
<evidence type="ECO:0000313" key="3">
    <source>
        <dbReference type="Proteomes" id="UP000530928"/>
    </source>
</evidence>
<proteinExistence type="predicted"/>
<dbReference type="Proteomes" id="UP000530928">
    <property type="component" value="Unassembled WGS sequence"/>
</dbReference>
<dbReference type="AlphaFoldDB" id="A0A7W0HW18"/>
<dbReference type="Pfam" id="PF13401">
    <property type="entry name" value="AAA_22"/>
    <property type="match status" value="1"/>
</dbReference>